<organism evidence="1 2">
    <name type="scientific">Kriegella aquimaris</name>
    <dbReference type="NCBI Taxonomy" id="192904"/>
    <lineage>
        <taxon>Bacteria</taxon>
        <taxon>Pseudomonadati</taxon>
        <taxon>Bacteroidota</taxon>
        <taxon>Flavobacteriia</taxon>
        <taxon>Flavobacteriales</taxon>
        <taxon>Flavobacteriaceae</taxon>
        <taxon>Kriegella</taxon>
    </lineage>
</organism>
<dbReference type="RefSeq" id="WP_089887853.1">
    <property type="nucleotide sequence ID" value="NZ_FNGV01000003.1"/>
</dbReference>
<protein>
    <submittedName>
        <fullName evidence="1">Uncharacterized protein</fullName>
    </submittedName>
</protein>
<accession>A0A1G9NT39</accession>
<reference evidence="1 2" key="1">
    <citation type="submission" date="2016-10" db="EMBL/GenBank/DDBJ databases">
        <authorList>
            <person name="de Groot N.N."/>
        </authorList>
    </citation>
    <scope>NUCLEOTIDE SEQUENCE [LARGE SCALE GENOMIC DNA]</scope>
    <source>
        <strain evidence="1 2">DSM 19886</strain>
    </source>
</reference>
<name>A0A1G9NT39_9FLAO</name>
<sequence>MYNYKTQQDIRAFRLSEIEVVNTPTPESYTLLPYSYLKEQEKGKSLNIDKRYIEGKIFELMVLYQNVEIYKETGEKKVKSIKE</sequence>
<evidence type="ECO:0000313" key="2">
    <source>
        <dbReference type="Proteomes" id="UP000199440"/>
    </source>
</evidence>
<dbReference type="EMBL" id="FNGV01000003">
    <property type="protein sequence ID" value="SDL89534.1"/>
    <property type="molecule type" value="Genomic_DNA"/>
</dbReference>
<keyword evidence="2" id="KW-1185">Reference proteome</keyword>
<dbReference type="AlphaFoldDB" id="A0A1G9NT39"/>
<gene>
    <name evidence="1" type="ORF">SAMN04488514_103311</name>
</gene>
<dbReference type="OrthoDB" id="1399920at2"/>
<dbReference type="Proteomes" id="UP000199440">
    <property type="component" value="Unassembled WGS sequence"/>
</dbReference>
<evidence type="ECO:0000313" key="1">
    <source>
        <dbReference type="EMBL" id="SDL89534.1"/>
    </source>
</evidence>
<proteinExistence type="predicted"/>
<dbReference type="STRING" id="192904.SAMN04488514_103311"/>